<dbReference type="AlphaFoldDB" id="A0AAE3QNJ8"/>
<comment type="caution">
    <text evidence="1">The sequence shown here is derived from an EMBL/GenBank/DDBJ whole genome shotgun (WGS) entry which is preliminary data.</text>
</comment>
<reference evidence="1" key="1">
    <citation type="submission" date="2023-05" db="EMBL/GenBank/DDBJ databases">
        <authorList>
            <person name="Zhang X."/>
        </authorList>
    </citation>
    <scope>NUCLEOTIDE SEQUENCE</scope>
    <source>
        <strain evidence="1">YF14B1</strain>
    </source>
</reference>
<evidence type="ECO:0000313" key="1">
    <source>
        <dbReference type="EMBL" id="MDJ1479858.1"/>
    </source>
</evidence>
<accession>A0AAE3QNJ8</accession>
<evidence type="ECO:0000313" key="2">
    <source>
        <dbReference type="Proteomes" id="UP001241110"/>
    </source>
</evidence>
<dbReference type="Proteomes" id="UP001241110">
    <property type="component" value="Unassembled WGS sequence"/>
</dbReference>
<protein>
    <submittedName>
        <fullName evidence="1">Uncharacterized protein</fullName>
    </submittedName>
</protein>
<organism evidence="1 2">
    <name type="scientific">Xanthocytophaga flava</name>
    <dbReference type="NCBI Taxonomy" id="3048013"/>
    <lineage>
        <taxon>Bacteria</taxon>
        <taxon>Pseudomonadati</taxon>
        <taxon>Bacteroidota</taxon>
        <taxon>Cytophagia</taxon>
        <taxon>Cytophagales</taxon>
        <taxon>Rhodocytophagaceae</taxon>
        <taxon>Xanthocytophaga</taxon>
    </lineage>
</organism>
<sequence>MERADLFIENIQLHFDFLSDWEAQRQEWLFFNSSFEFTWDSLYYTFVDWLAGHFILDNEWDWAENIFLSDLLKRKLYRFAQVYDAFFMNEDYPFHSHYQYHYAILNDPQWKEVILLADEVKILLETDMYICT</sequence>
<dbReference type="RefSeq" id="WP_313976378.1">
    <property type="nucleotide sequence ID" value="NZ_JASJOS010000002.1"/>
</dbReference>
<proteinExistence type="predicted"/>
<name>A0AAE3QNJ8_9BACT</name>
<dbReference type="EMBL" id="JASJOS010000002">
    <property type="protein sequence ID" value="MDJ1479858.1"/>
    <property type="molecule type" value="Genomic_DNA"/>
</dbReference>
<gene>
    <name evidence="1" type="ORF">QNI16_05130</name>
</gene>